<gene>
    <name evidence="1" type="ORF">Csa_5G652215</name>
</gene>
<reference evidence="1 2" key="2">
    <citation type="journal article" date="2009" name="PLoS ONE">
        <title>An integrated genetic and cytogenetic map of the cucumber genome.</title>
        <authorList>
            <person name="Ren Y."/>
            <person name="Zhang Z."/>
            <person name="Liu J."/>
            <person name="Staub J.E."/>
            <person name="Han Y."/>
            <person name="Cheng Z."/>
            <person name="Li X."/>
            <person name="Lu J."/>
            <person name="Miao H."/>
            <person name="Kang H."/>
            <person name="Xie B."/>
            <person name="Gu X."/>
            <person name="Wang X."/>
            <person name="Du Y."/>
            <person name="Jin W."/>
            <person name="Huang S."/>
        </authorList>
    </citation>
    <scope>NUCLEOTIDE SEQUENCE [LARGE SCALE GENOMIC DNA]</scope>
    <source>
        <strain evidence="2">cv. 9930</strain>
    </source>
</reference>
<dbReference type="AlphaFoldDB" id="A0A0A0KSX0"/>
<organism evidence="1 2">
    <name type="scientific">Cucumis sativus</name>
    <name type="common">Cucumber</name>
    <dbReference type="NCBI Taxonomy" id="3659"/>
    <lineage>
        <taxon>Eukaryota</taxon>
        <taxon>Viridiplantae</taxon>
        <taxon>Streptophyta</taxon>
        <taxon>Embryophyta</taxon>
        <taxon>Tracheophyta</taxon>
        <taxon>Spermatophyta</taxon>
        <taxon>Magnoliopsida</taxon>
        <taxon>eudicotyledons</taxon>
        <taxon>Gunneridae</taxon>
        <taxon>Pentapetalae</taxon>
        <taxon>rosids</taxon>
        <taxon>fabids</taxon>
        <taxon>Cucurbitales</taxon>
        <taxon>Cucurbitaceae</taxon>
        <taxon>Benincaseae</taxon>
        <taxon>Cucumis</taxon>
    </lineage>
</organism>
<evidence type="ECO:0000313" key="2">
    <source>
        <dbReference type="Proteomes" id="UP000029981"/>
    </source>
</evidence>
<name>A0A0A0KSX0_CUCSA</name>
<protein>
    <submittedName>
        <fullName evidence="1">Uncharacterized protein</fullName>
    </submittedName>
</protein>
<keyword evidence="2" id="KW-1185">Reference proteome</keyword>
<reference evidence="1 2" key="3">
    <citation type="journal article" date="2010" name="BMC Genomics">
        <title>Transcriptome sequencing and comparative analysis of cucumber flowers with different sex types.</title>
        <authorList>
            <person name="Guo S."/>
            <person name="Zheng Y."/>
            <person name="Joung J.G."/>
            <person name="Liu S."/>
            <person name="Zhang Z."/>
            <person name="Crasta O.R."/>
            <person name="Sobral B.W."/>
            <person name="Xu Y."/>
            <person name="Huang S."/>
            <person name="Fei Z."/>
        </authorList>
    </citation>
    <scope>NUCLEOTIDE SEQUENCE [LARGE SCALE GENOMIC DNA]</scope>
    <source>
        <strain evidence="2">cv. 9930</strain>
    </source>
</reference>
<sequence length="249" mass="29186">MHYCRRRWTCLSEVHPGCHWWWPLEFCRWWSHRGRSRSRSCSYGVEGLDVLFLLLLDLRTLVSISGDLQFLLIEYVGIDFLQGRFEMGRLWWRWMGRRRRRKGRRIIIVNHIHSKSNIAFDMREKATFVKWVSLNISFLFRKRHRHAGDSNTAEKIPAVAGFPLVINHNIDGLVGKIFRVGDVEEELLIPVRIEISMFGMSSLFLVVKINLDKGAGRVAVFGHEVAGVEDFYYELGHGGGKDRDRDWDQ</sequence>
<reference evidence="1 2" key="4">
    <citation type="journal article" date="2011" name="BMC Genomics">
        <title>RNA-Seq improves annotation of protein-coding genes in the cucumber genome.</title>
        <authorList>
            <person name="Li Z."/>
            <person name="Zhang Z."/>
            <person name="Yan P."/>
            <person name="Huang S."/>
            <person name="Fei Z."/>
            <person name="Lin K."/>
        </authorList>
    </citation>
    <scope>NUCLEOTIDE SEQUENCE [LARGE SCALE GENOMIC DNA]</scope>
    <source>
        <strain evidence="2">cv. 9930</strain>
    </source>
</reference>
<proteinExistence type="predicted"/>
<evidence type="ECO:0000313" key="1">
    <source>
        <dbReference type="EMBL" id="KGN52715.1"/>
    </source>
</evidence>
<reference evidence="1 2" key="1">
    <citation type="journal article" date="2009" name="Nat. Genet.">
        <title>The genome of the cucumber, Cucumis sativus L.</title>
        <authorList>
            <person name="Huang S."/>
            <person name="Li R."/>
            <person name="Zhang Z."/>
            <person name="Li L."/>
            <person name="Gu X."/>
            <person name="Fan W."/>
            <person name="Lucas W.J."/>
            <person name="Wang X."/>
            <person name="Xie B."/>
            <person name="Ni P."/>
            <person name="Ren Y."/>
            <person name="Zhu H."/>
            <person name="Li J."/>
            <person name="Lin K."/>
            <person name="Jin W."/>
            <person name="Fei Z."/>
            <person name="Li G."/>
            <person name="Staub J."/>
            <person name="Kilian A."/>
            <person name="van der Vossen E.A."/>
            <person name="Wu Y."/>
            <person name="Guo J."/>
            <person name="He J."/>
            <person name="Jia Z."/>
            <person name="Ren Y."/>
            <person name="Tian G."/>
            <person name="Lu Y."/>
            <person name="Ruan J."/>
            <person name="Qian W."/>
            <person name="Wang M."/>
            <person name="Huang Q."/>
            <person name="Li B."/>
            <person name="Xuan Z."/>
            <person name="Cao J."/>
            <person name="Asan"/>
            <person name="Wu Z."/>
            <person name="Zhang J."/>
            <person name="Cai Q."/>
            <person name="Bai Y."/>
            <person name="Zhao B."/>
            <person name="Han Y."/>
            <person name="Li Y."/>
            <person name="Li X."/>
            <person name="Wang S."/>
            <person name="Shi Q."/>
            <person name="Liu S."/>
            <person name="Cho W.K."/>
            <person name="Kim J.Y."/>
            <person name="Xu Y."/>
            <person name="Heller-Uszynska K."/>
            <person name="Miao H."/>
            <person name="Cheng Z."/>
            <person name="Zhang S."/>
            <person name="Wu J."/>
            <person name="Yang Y."/>
            <person name="Kang H."/>
            <person name="Li M."/>
            <person name="Liang H."/>
            <person name="Ren X."/>
            <person name="Shi Z."/>
            <person name="Wen M."/>
            <person name="Jian M."/>
            <person name="Yang H."/>
            <person name="Zhang G."/>
            <person name="Yang Z."/>
            <person name="Chen R."/>
            <person name="Liu S."/>
            <person name="Li J."/>
            <person name="Ma L."/>
            <person name="Liu H."/>
            <person name="Zhou Y."/>
            <person name="Zhao J."/>
            <person name="Fang X."/>
            <person name="Li G."/>
            <person name="Fang L."/>
            <person name="Li Y."/>
            <person name="Liu D."/>
            <person name="Zheng H."/>
            <person name="Zhang Y."/>
            <person name="Qin N."/>
            <person name="Li Z."/>
            <person name="Yang G."/>
            <person name="Yang S."/>
            <person name="Bolund L."/>
            <person name="Kristiansen K."/>
            <person name="Zheng H."/>
            <person name="Li S."/>
            <person name="Zhang X."/>
            <person name="Yang H."/>
            <person name="Wang J."/>
            <person name="Sun R."/>
            <person name="Zhang B."/>
            <person name="Jiang S."/>
            <person name="Wang J."/>
            <person name="Du Y."/>
            <person name="Li S."/>
        </authorList>
    </citation>
    <scope>NUCLEOTIDE SEQUENCE [LARGE SCALE GENOMIC DNA]</scope>
    <source>
        <strain evidence="2">cv. 9930</strain>
    </source>
</reference>
<dbReference type="Gramene" id="KGN52715">
    <property type="protein sequence ID" value="KGN52715"/>
    <property type="gene ID" value="Csa_5G652215"/>
</dbReference>
<dbReference type="Proteomes" id="UP000029981">
    <property type="component" value="Chromosome 5"/>
</dbReference>
<accession>A0A0A0KSX0</accession>
<dbReference type="EMBL" id="CM002926">
    <property type="protein sequence ID" value="KGN52715.1"/>
    <property type="molecule type" value="Genomic_DNA"/>
</dbReference>